<dbReference type="SUPFAM" id="SSF56349">
    <property type="entry name" value="DNA breaking-rejoining enzymes"/>
    <property type="match status" value="1"/>
</dbReference>
<keyword evidence="1" id="KW-0233">DNA recombination</keyword>
<dbReference type="InterPro" id="IPR013762">
    <property type="entry name" value="Integrase-like_cat_sf"/>
</dbReference>
<dbReference type="Proteomes" id="UP001645859">
    <property type="component" value="Unassembled WGS sequence"/>
</dbReference>
<dbReference type="Pfam" id="PF00589">
    <property type="entry name" value="Phage_integrase"/>
    <property type="match status" value="1"/>
</dbReference>
<dbReference type="InterPro" id="IPR050090">
    <property type="entry name" value="Tyrosine_recombinase_XerCD"/>
</dbReference>
<evidence type="ECO:0000313" key="3">
    <source>
        <dbReference type="EMBL" id="MBL3678522.1"/>
    </source>
</evidence>
<dbReference type="InterPro" id="IPR011010">
    <property type="entry name" value="DNA_brk_join_enz"/>
</dbReference>
<organism evidence="3 4">
    <name type="scientific">Leucobacter chromiireducens subsp. solipictus</name>
    <dbReference type="NCBI Taxonomy" id="398235"/>
    <lineage>
        <taxon>Bacteria</taxon>
        <taxon>Bacillati</taxon>
        <taxon>Actinomycetota</taxon>
        <taxon>Actinomycetes</taxon>
        <taxon>Micrococcales</taxon>
        <taxon>Microbacteriaceae</taxon>
        <taxon>Leucobacter</taxon>
    </lineage>
</organism>
<feature type="domain" description="Tyr recombinase" evidence="2">
    <location>
        <begin position="71"/>
        <end position="236"/>
    </location>
</feature>
<reference evidence="3 4" key="1">
    <citation type="submission" date="2018-09" db="EMBL/GenBank/DDBJ databases">
        <title>Comparative genomics of Leucobacter spp.</title>
        <authorList>
            <person name="Reis A.C."/>
            <person name="Kolvenbach B.A."/>
            <person name="Corvini P.F.X."/>
            <person name="Nunes O.C."/>
        </authorList>
    </citation>
    <scope>NUCLEOTIDE SEQUENCE [LARGE SCALE GENOMIC DNA]</scope>
    <source>
        <strain evidence="3 4">TAN 31504</strain>
    </source>
</reference>
<gene>
    <name evidence="3" type="ORF">D3230_04310</name>
</gene>
<evidence type="ECO:0000259" key="2">
    <source>
        <dbReference type="PROSITE" id="PS51898"/>
    </source>
</evidence>
<dbReference type="InterPro" id="IPR002104">
    <property type="entry name" value="Integrase_catalytic"/>
</dbReference>
<dbReference type="EMBL" id="QYAC01000002">
    <property type="protein sequence ID" value="MBL3678522.1"/>
    <property type="molecule type" value="Genomic_DNA"/>
</dbReference>
<dbReference type="PANTHER" id="PTHR30349">
    <property type="entry name" value="PHAGE INTEGRASE-RELATED"/>
    <property type="match status" value="1"/>
</dbReference>
<dbReference type="Gene3D" id="1.10.443.10">
    <property type="entry name" value="Intergrase catalytic core"/>
    <property type="match status" value="1"/>
</dbReference>
<proteinExistence type="predicted"/>
<dbReference type="CDD" id="cd00397">
    <property type="entry name" value="DNA_BRE_C"/>
    <property type="match status" value="1"/>
</dbReference>
<evidence type="ECO:0000256" key="1">
    <source>
        <dbReference type="ARBA" id="ARBA00023172"/>
    </source>
</evidence>
<protein>
    <submittedName>
        <fullName evidence="3">Integrase</fullName>
    </submittedName>
</protein>
<dbReference type="PANTHER" id="PTHR30349:SF64">
    <property type="entry name" value="PROPHAGE INTEGRASE INTD-RELATED"/>
    <property type="match status" value="1"/>
</dbReference>
<name>A0ABS1SDA2_9MICO</name>
<keyword evidence="4" id="KW-1185">Reference proteome</keyword>
<accession>A0ABS1SDA2</accession>
<sequence>MENLARSAAVEPFSFDRAALIKFLAARAHWSNETRRARLQTFRVFWEWAIKEGRTSINPVTGLPRVPMARPNPSPVPYRVYLSTLLLVDRRTRLILRLAGEMGLRRGEIAIIAPELDLFSNEEGWWLTVHGKGGKIRIAPVPEALVHEVTDFAGSNHWLFPGNRDGHLSPRYVSVLANAALEGNWTIHKLRHLFAKRTYQISRDIYAVQALLGHASPVTTQQYVPVEDCYLGEIVNTVSAKSFNIELDDKFRTRAQSVITIDFNTITPTEAMLLVLRLSERAVGADYGYPVPTRLQVYRRAS</sequence>
<dbReference type="PROSITE" id="PS51898">
    <property type="entry name" value="TYR_RECOMBINASE"/>
    <property type="match status" value="1"/>
</dbReference>
<evidence type="ECO:0000313" key="4">
    <source>
        <dbReference type="Proteomes" id="UP001645859"/>
    </source>
</evidence>
<comment type="caution">
    <text evidence="3">The sequence shown here is derived from an EMBL/GenBank/DDBJ whole genome shotgun (WGS) entry which is preliminary data.</text>
</comment>